<dbReference type="InterPro" id="IPR013328">
    <property type="entry name" value="6PGD_dom2"/>
</dbReference>
<dbReference type="PIRSF" id="PIRSF000103">
    <property type="entry name" value="HIBADH"/>
    <property type="match status" value="1"/>
</dbReference>
<dbReference type="InterPro" id="IPR008927">
    <property type="entry name" value="6-PGluconate_DH-like_C_sf"/>
</dbReference>
<proteinExistence type="predicted"/>
<dbReference type="InterPro" id="IPR029154">
    <property type="entry name" value="HIBADH-like_NADP-bd"/>
</dbReference>
<comment type="caution">
    <text evidence="5">The sequence shown here is derived from an EMBL/GenBank/DDBJ whole genome shotgun (WGS) entry which is preliminary data.</text>
</comment>
<dbReference type="EMBL" id="JAJUOS010000021">
    <property type="protein sequence ID" value="MCE5975210.1"/>
    <property type="molecule type" value="Genomic_DNA"/>
</dbReference>
<evidence type="ECO:0000256" key="1">
    <source>
        <dbReference type="ARBA" id="ARBA00023002"/>
    </source>
</evidence>
<sequence length="294" mass="30251">MKVGYVGLGVMGGAIARRLMLSRELQVFDLSENRVADFVANGATAAARLAEMARDCDVVMLCLPRSANVRAAIFAPGGLAEGLSPGKIVVDQTSGDPNDTRSMAGELAKRGVAMLDAPVSGGARGAASGTIAIMAGGTEEDYRRVAPVFDQIGPNHTYCGAIGAGQVLKLLNNTISTCNRFALLEAVAVGVKNGNSMDVMVDVLNAGGARSKSSETMLPALAKGVPNAKFALSLMLKDLNLAAQLAIDSGAPLQFGQLARGMLQAASNSFGPDANIDDIADLVADQAGIRFTPE</sequence>
<dbReference type="PANTHER" id="PTHR43060:SF15">
    <property type="entry name" value="3-HYDROXYISOBUTYRATE DEHYDROGENASE-LIKE 1, MITOCHONDRIAL-RELATED"/>
    <property type="match status" value="1"/>
</dbReference>
<evidence type="ECO:0000259" key="3">
    <source>
        <dbReference type="Pfam" id="PF03446"/>
    </source>
</evidence>
<name>A0ABS8Z1B4_9RHOB</name>
<keyword evidence="2" id="KW-0520">NAD</keyword>
<dbReference type="Gene3D" id="3.40.50.720">
    <property type="entry name" value="NAD(P)-binding Rossmann-like Domain"/>
    <property type="match status" value="1"/>
</dbReference>
<feature type="domain" description="6-phosphogluconate dehydrogenase NADP-binding" evidence="3">
    <location>
        <begin position="2"/>
        <end position="160"/>
    </location>
</feature>
<dbReference type="SUPFAM" id="SSF48179">
    <property type="entry name" value="6-phosphogluconate dehydrogenase C-terminal domain-like"/>
    <property type="match status" value="1"/>
</dbReference>
<protein>
    <submittedName>
        <fullName evidence="5">NAD(P)-dependent oxidoreductase</fullName>
    </submittedName>
</protein>
<organism evidence="5 6">
    <name type="scientific">Rhodobacter flavimaris</name>
    <dbReference type="NCBI Taxonomy" id="2907145"/>
    <lineage>
        <taxon>Bacteria</taxon>
        <taxon>Pseudomonadati</taxon>
        <taxon>Pseudomonadota</taxon>
        <taxon>Alphaproteobacteria</taxon>
        <taxon>Rhodobacterales</taxon>
        <taxon>Rhodobacter group</taxon>
        <taxon>Rhodobacter</taxon>
    </lineage>
</organism>
<reference evidence="5 6" key="1">
    <citation type="submission" date="2021-12" db="EMBL/GenBank/DDBJ databases">
        <title>Sinirhodobacter sp. WL0062 is a bacterium isolated from seawater.</title>
        <authorList>
            <person name="Wang L."/>
            <person name="He W."/>
            <person name="Zhang D.-F."/>
        </authorList>
    </citation>
    <scope>NUCLEOTIDE SEQUENCE [LARGE SCALE GENOMIC DNA]</scope>
    <source>
        <strain evidence="5 6">WL0062</strain>
    </source>
</reference>
<keyword evidence="1" id="KW-0560">Oxidoreductase</keyword>
<dbReference type="InterPro" id="IPR006115">
    <property type="entry name" value="6PGDH_NADP-bd"/>
</dbReference>
<dbReference type="Gene3D" id="1.10.1040.10">
    <property type="entry name" value="N-(1-d-carboxylethyl)-l-norvaline Dehydrogenase, domain 2"/>
    <property type="match status" value="1"/>
</dbReference>
<evidence type="ECO:0000259" key="4">
    <source>
        <dbReference type="Pfam" id="PF14833"/>
    </source>
</evidence>
<dbReference type="Pfam" id="PF14833">
    <property type="entry name" value="NAD_binding_11"/>
    <property type="match status" value="1"/>
</dbReference>
<evidence type="ECO:0000256" key="2">
    <source>
        <dbReference type="ARBA" id="ARBA00023027"/>
    </source>
</evidence>
<keyword evidence="6" id="KW-1185">Reference proteome</keyword>
<dbReference type="PANTHER" id="PTHR43060">
    <property type="entry name" value="3-HYDROXYISOBUTYRATE DEHYDROGENASE-LIKE 1, MITOCHONDRIAL-RELATED"/>
    <property type="match status" value="1"/>
</dbReference>
<dbReference type="SUPFAM" id="SSF51735">
    <property type="entry name" value="NAD(P)-binding Rossmann-fold domains"/>
    <property type="match status" value="1"/>
</dbReference>
<dbReference type="Pfam" id="PF03446">
    <property type="entry name" value="NAD_binding_2"/>
    <property type="match status" value="1"/>
</dbReference>
<evidence type="ECO:0000313" key="6">
    <source>
        <dbReference type="Proteomes" id="UP001521181"/>
    </source>
</evidence>
<dbReference type="InterPro" id="IPR015815">
    <property type="entry name" value="HIBADH-related"/>
</dbReference>
<dbReference type="InterPro" id="IPR036291">
    <property type="entry name" value="NAD(P)-bd_dom_sf"/>
</dbReference>
<gene>
    <name evidence="5" type="ORF">LZA78_17215</name>
</gene>
<evidence type="ECO:0000313" key="5">
    <source>
        <dbReference type="EMBL" id="MCE5975210.1"/>
    </source>
</evidence>
<dbReference type="RefSeq" id="WP_233678126.1">
    <property type="nucleotide sequence ID" value="NZ_JAJUOS010000021.1"/>
</dbReference>
<dbReference type="Proteomes" id="UP001521181">
    <property type="component" value="Unassembled WGS sequence"/>
</dbReference>
<feature type="domain" description="3-hydroxyisobutyrate dehydrogenase-like NAD-binding" evidence="4">
    <location>
        <begin position="163"/>
        <end position="280"/>
    </location>
</feature>
<accession>A0ABS8Z1B4</accession>